<name>D3F2X1_CONWI</name>
<proteinExistence type="predicted"/>
<keyword evidence="3" id="KW-1185">Reference proteome</keyword>
<evidence type="ECO:0000313" key="2">
    <source>
        <dbReference type="EMBL" id="ADB54252.1"/>
    </source>
</evidence>
<evidence type="ECO:0000313" key="3">
    <source>
        <dbReference type="Proteomes" id="UP000008229"/>
    </source>
</evidence>
<reference evidence="2 3" key="1">
    <citation type="journal article" date="2010" name="Stand. Genomic Sci.">
        <title>Complete genome sequence of Conexibacter woesei type strain (ID131577).</title>
        <authorList>
            <person name="Pukall R."/>
            <person name="Lapidus A."/>
            <person name="Glavina Del Rio T."/>
            <person name="Copeland A."/>
            <person name="Tice H."/>
            <person name="Cheng J.-F."/>
            <person name="Lucas S."/>
            <person name="Chen F."/>
            <person name="Nolan M."/>
            <person name="Bruce D."/>
            <person name="Goodwin L."/>
            <person name="Pitluck S."/>
            <person name="Mavromatis K."/>
            <person name="Ivanova N."/>
            <person name="Ovchinnikova G."/>
            <person name="Pati A."/>
            <person name="Chen A."/>
            <person name="Palaniappan K."/>
            <person name="Land M."/>
            <person name="Hauser L."/>
            <person name="Chang Y.-J."/>
            <person name="Jeffries C.D."/>
            <person name="Chain P."/>
            <person name="Meincke L."/>
            <person name="Sims D."/>
            <person name="Brettin T."/>
            <person name="Detter J.C."/>
            <person name="Rohde M."/>
            <person name="Goeker M."/>
            <person name="Bristow J."/>
            <person name="Eisen J.A."/>
            <person name="Markowitz V."/>
            <person name="Kyrpides N.C."/>
            <person name="Klenk H.-P."/>
            <person name="Hugenholtz P."/>
        </authorList>
    </citation>
    <scope>NUCLEOTIDE SEQUENCE [LARGE SCALE GENOMIC DNA]</scope>
    <source>
        <strain evidence="3">DSM 14684 / CIP 108061 / JCM 11494 / NBRC 100937 / ID131577</strain>
    </source>
</reference>
<feature type="chain" id="PRO_5003042935" description="Lipoprotein" evidence="1">
    <location>
        <begin position="28"/>
        <end position="160"/>
    </location>
</feature>
<gene>
    <name evidence="2" type="ordered locus">Cwoe_5852</name>
</gene>
<evidence type="ECO:0008006" key="4">
    <source>
        <dbReference type="Google" id="ProtNLM"/>
    </source>
</evidence>
<dbReference type="PROSITE" id="PS51257">
    <property type="entry name" value="PROKAR_LIPOPROTEIN"/>
    <property type="match status" value="1"/>
</dbReference>
<dbReference type="Proteomes" id="UP000008229">
    <property type="component" value="Chromosome"/>
</dbReference>
<dbReference type="HOGENOM" id="CLU_1649245_0_0_11"/>
<organism evidence="2 3">
    <name type="scientific">Conexibacter woesei (strain DSM 14684 / CCUG 47730 / CIP 108061 / JCM 11494 / NBRC 100937 / ID131577)</name>
    <dbReference type="NCBI Taxonomy" id="469383"/>
    <lineage>
        <taxon>Bacteria</taxon>
        <taxon>Bacillati</taxon>
        <taxon>Actinomycetota</taxon>
        <taxon>Thermoleophilia</taxon>
        <taxon>Solirubrobacterales</taxon>
        <taxon>Conexibacteraceae</taxon>
        <taxon>Conexibacter</taxon>
    </lineage>
</organism>
<evidence type="ECO:0000256" key="1">
    <source>
        <dbReference type="SAM" id="SignalP"/>
    </source>
</evidence>
<dbReference type="STRING" id="469383.Cwoe_5852"/>
<dbReference type="AlphaFoldDB" id="D3F2X1"/>
<reference evidence="3" key="2">
    <citation type="submission" date="2010-01" db="EMBL/GenBank/DDBJ databases">
        <title>The complete genome of Conexibacter woesei DSM 14684.</title>
        <authorList>
            <consortium name="US DOE Joint Genome Institute (JGI-PGF)"/>
            <person name="Lucas S."/>
            <person name="Copeland A."/>
            <person name="Lapidus A."/>
            <person name="Glavina del Rio T."/>
            <person name="Dalin E."/>
            <person name="Tice H."/>
            <person name="Bruce D."/>
            <person name="Goodwin L."/>
            <person name="Pitluck S."/>
            <person name="Kyrpides N."/>
            <person name="Mavromatis K."/>
            <person name="Ivanova N."/>
            <person name="Mikhailova N."/>
            <person name="Chertkov O."/>
            <person name="Brettin T."/>
            <person name="Detter J.C."/>
            <person name="Han C."/>
            <person name="Larimer F."/>
            <person name="Land M."/>
            <person name="Hauser L."/>
            <person name="Markowitz V."/>
            <person name="Cheng J.-F."/>
            <person name="Hugenholtz P."/>
            <person name="Woyke T."/>
            <person name="Wu D."/>
            <person name="Pukall R."/>
            <person name="Steenblock K."/>
            <person name="Schneider S."/>
            <person name="Klenk H.-P."/>
            <person name="Eisen J.A."/>
        </authorList>
    </citation>
    <scope>NUCLEOTIDE SEQUENCE [LARGE SCALE GENOMIC DNA]</scope>
    <source>
        <strain evidence="3">DSM 14684 / CIP 108061 / JCM 11494 / NBRC 100937 / ID131577</strain>
    </source>
</reference>
<dbReference type="EMBL" id="CP001854">
    <property type="protein sequence ID" value="ADB54252.1"/>
    <property type="molecule type" value="Genomic_DNA"/>
</dbReference>
<accession>D3F2X1</accession>
<protein>
    <recommendedName>
        <fullName evidence="4">Lipoprotein</fullName>
    </recommendedName>
</protein>
<dbReference type="KEGG" id="cwo:Cwoe_5852"/>
<feature type="signal peptide" evidence="1">
    <location>
        <begin position="1"/>
        <end position="27"/>
    </location>
</feature>
<keyword evidence="1" id="KW-0732">Signal</keyword>
<sequence precursor="true">MRPVRRLALVRARPAALAALAALTLLAACGGEERLPQACITARAADVLKVLEQAPERATLADGTPLSACIDRAEDDAQLQTLGITFVAVADHLAARVERSPRAAFQLGFLMGAAERGAGPTGGTQAELVQRLEQTVSFQLGSAARERELLRGIAAGRSDG</sequence>